<dbReference type="InterPro" id="IPR052016">
    <property type="entry name" value="Bact_Sigma-Reg"/>
</dbReference>
<dbReference type="AlphaFoldDB" id="A0AAX3ZBL5"/>
<name>A0AAX3ZBL5_STRRO</name>
<feature type="domain" description="PPM-type phosphatase" evidence="10">
    <location>
        <begin position="553"/>
        <end position="774"/>
    </location>
</feature>
<dbReference type="SMART" id="SM00065">
    <property type="entry name" value="GAF"/>
    <property type="match status" value="1"/>
</dbReference>
<dbReference type="Gene3D" id="3.30.565.10">
    <property type="entry name" value="Histidine kinase-like ATPase, C-terminal domain"/>
    <property type="match status" value="1"/>
</dbReference>
<dbReference type="Pfam" id="PF13581">
    <property type="entry name" value="HATPase_c_2"/>
    <property type="match status" value="1"/>
</dbReference>
<organism evidence="11 12">
    <name type="scientific">Streptomyces rochei</name>
    <name type="common">Streptomyces parvullus</name>
    <dbReference type="NCBI Taxonomy" id="1928"/>
    <lineage>
        <taxon>Bacteria</taxon>
        <taxon>Bacillati</taxon>
        <taxon>Actinomycetota</taxon>
        <taxon>Actinomycetes</taxon>
        <taxon>Kitasatosporales</taxon>
        <taxon>Streptomycetaceae</taxon>
        <taxon>Streptomyces</taxon>
        <taxon>Streptomyces rochei group</taxon>
    </lineage>
</organism>
<dbReference type="EMBL" id="CP121271">
    <property type="protein sequence ID" value="WMC84522.1"/>
    <property type="molecule type" value="Genomic_DNA"/>
</dbReference>
<dbReference type="SUPFAM" id="SSF81606">
    <property type="entry name" value="PP2C-like"/>
    <property type="match status" value="1"/>
</dbReference>
<dbReference type="FunFam" id="3.30.450.40:FF:000035">
    <property type="entry name" value="PAS sensor protein"/>
    <property type="match status" value="1"/>
</dbReference>
<dbReference type="GO" id="GO:0016791">
    <property type="term" value="F:phosphatase activity"/>
    <property type="evidence" value="ECO:0007669"/>
    <property type="project" value="TreeGrafter"/>
</dbReference>
<dbReference type="GO" id="GO:0005886">
    <property type="term" value="C:plasma membrane"/>
    <property type="evidence" value="ECO:0007669"/>
    <property type="project" value="UniProtKB-SubCell"/>
</dbReference>
<proteinExistence type="predicted"/>
<reference evidence="11" key="1">
    <citation type="submission" date="2023-03" db="EMBL/GenBank/DDBJ databases">
        <title>Borrelidin-producing and root-colonizing Streptomyces rochei is a potent biopesticide for soil-borne oomycete-caused plant diseases.</title>
        <authorList>
            <person name="Zhou D."/>
            <person name="Wang X."/>
            <person name="Navarro-Munoz J.C."/>
            <person name="Li W."/>
            <person name="Li J."/>
            <person name="Jiu M."/>
            <person name="Deng S."/>
            <person name="Ye Y."/>
            <person name="Daly P."/>
            <person name="Wei L."/>
        </authorList>
    </citation>
    <scope>NUCLEOTIDE SEQUENCE</scope>
    <source>
        <strain evidence="11">JK1</strain>
    </source>
</reference>
<evidence type="ECO:0000259" key="10">
    <source>
        <dbReference type="SMART" id="SM00331"/>
    </source>
</evidence>
<dbReference type="Pfam" id="PF17203">
    <property type="entry name" value="sCache_3_2"/>
    <property type="match status" value="1"/>
</dbReference>
<dbReference type="SUPFAM" id="SSF55874">
    <property type="entry name" value="ATPase domain of HSP90 chaperone/DNA topoisomerase II/histidine kinase"/>
    <property type="match status" value="1"/>
</dbReference>
<evidence type="ECO:0000256" key="2">
    <source>
        <dbReference type="ARBA" id="ARBA00022475"/>
    </source>
</evidence>
<keyword evidence="4" id="KW-0378">Hydrolase</keyword>
<dbReference type="SUPFAM" id="SSF55781">
    <property type="entry name" value="GAF domain-like"/>
    <property type="match status" value="1"/>
</dbReference>
<feature type="transmembrane region" description="Helical" evidence="8">
    <location>
        <begin position="199"/>
        <end position="218"/>
    </location>
</feature>
<accession>A0AAX3ZBL5</accession>
<dbReference type="PANTHER" id="PTHR43156">
    <property type="entry name" value="STAGE II SPORULATION PROTEIN E-RELATED"/>
    <property type="match status" value="1"/>
</dbReference>
<protein>
    <submittedName>
        <fullName evidence="11">SpoIIE family protein phosphatase</fullName>
    </submittedName>
</protein>
<keyword evidence="6 8" id="KW-0472">Membrane</keyword>
<dbReference type="InterPro" id="IPR003018">
    <property type="entry name" value="GAF"/>
</dbReference>
<evidence type="ECO:0000256" key="3">
    <source>
        <dbReference type="ARBA" id="ARBA00022692"/>
    </source>
</evidence>
<feature type="transmembrane region" description="Helical" evidence="8">
    <location>
        <begin position="40"/>
        <end position="61"/>
    </location>
</feature>
<dbReference type="FunFam" id="3.30.565.10:FF:000028">
    <property type="entry name" value="PAS sensor protein"/>
    <property type="match status" value="1"/>
</dbReference>
<evidence type="ECO:0000256" key="1">
    <source>
        <dbReference type="ARBA" id="ARBA00004651"/>
    </source>
</evidence>
<keyword evidence="3 8" id="KW-0812">Transmembrane</keyword>
<feature type="compositionally biased region" description="Basic residues" evidence="7">
    <location>
        <begin position="1"/>
        <end position="11"/>
    </location>
</feature>
<dbReference type="PANTHER" id="PTHR43156:SF2">
    <property type="entry name" value="STAGE II SPORULATION PROTEIN E"/>
    <property type="match status" value="1"/>
</dbReference>
<evidence type="ECO:0000259" key="9">
    <source>
        <dbReference type="SMART" id="SM00065"/>
    </source>
</evidence>
<dbReference type="Pfam" id="PF07228">
    <property type="entry name" value="SpoIIE"/>
    <property type="match status" value="1"/>
</dbReference>
<evidence type="ECO:0000313" key="12">
    <source>
        <dbReference type="Proteomes" id="UP001231701"/>
    </source>
</evidence>
<dbReference type="Pfam" id="PF13185">
    <property type="entry name" value="GAF_2"/>
    <property type="match status" value="1"/>
</dbReference>
<evidence type="ECO:0000256" key="4">
    <source>
        <dbReference type="ARBA" id="ARBA00022801"/>
    </source>
</evidence>
<dbReference type="Gene3D" id="3.30.450.40">
    <property type="match status" value="1"/>
</dbReference>
<comment type="subcellular location">
    <subcellularLocation>
        <location evidence="1">Cell membrane</location>
        <topology evidence="1">Multi-pass membrane protein</topology>
    </subcellularLocation>
</comment>
<evidence type="ECO:0000256" key="6">
    <source>
        <dbReference type="ARBA" id="ARBA00023136"/>
    </source>
</evidence>
<dbReference type="SMART" id="SM00331">
    <property type="entry name" value="PP2C_SIG"/>
    <property type="match status" value="1"/>
</dbReference>
<feature type="region of interest" description="Disordered" evidence="7">
    <location>
        <begin position="1"/>
        <end position="29"/>
    </location>
</feature>
<keyword evidence="5 8" id="KW-1133">Transmembrane helix</keyword>
<evidence type="ECO:0000313" key="11">
    <source>
        <dbReference type="EMBL" id="WMC84522.1"/>
    </source>
</evidence>
<dbReference type="Gene3D" id="3.30.450.20">
    <property type="entry name" value="PAS domain"/>
    <property type="match status" value="2"/>
</dbReference>
<feature type="region of interest" description="Disordered" evidence="7">
    <location>
        <begin position="419"/>
        <end position="439"/>
    </location>
</feature>
<dbReference type="InterPro" id="IPR029151">
    <property type="entry name" value="Sensor-like_sf"/>
</dbReference>
<dbReference type="InterPro" id="IPR033463">
    <property type="entry name" value="sCache_3"/>
</dbReference>
<gene>
    <name evidence="11" type="ORF">P7W03_02675</name>
</gene>
<dbReference type="InterPro" id="IPR029016">
    <property type="entry name" value="GAF-like_dom_sf"/>
</dbReference>
<evidence type="ECO:0000256" key="8">
    <source>
        <dbReference type="SAM" id="Phobius"/>
    </source>
</evidence>
<dbReference type="RefSeq" id="WP_306691542.1">
    <property type="nucleotide sequence ID" value="NZ_CP121271.1"/>
</dbReference>
<sequence length="916" mass="97382">MQGRPARRNRAGRPSAGLPGEERSPGRPWGLRGRSVAGQVFLLQVVVAVILIVAAVVGLTLQARNDAEQDAQARSRAVAETLAHSPGIAAALRSDDPTARLQPHVAAAHQGTGVDFIVVMARDGTRYADTDPRLIGERADDVERAARGEAFTDIYEGDPSDAARAVVPVTGDGGSVLGLVAAGVRLETVGESLRGQLPVIMASAGVALLLAVGSAALVSRRLRRQTRGIGPSEMTRMYEHHDAVLHAVREGVLITGGDGRLVLANDEARRLLELPADCDGRRITDLGLNPATVELLCSDRPVTDQVHLAGDRLVSVNTRHTAPYGGPRGNVATLRDTTELRVLAGTAEAARERLHILHEAGVRVGTSLDVVRTAEELADVAVPRFADFVTVDLLGAVARGEEPPGSPAEMRRAALRGVRPDHPFRPVGSRVPPDASGTPAATALAGGRAVLEADLTTVDRGPAQDPESAGAVRAYGVRSLVAVPLRARGVPLGVAHFWRAEGSDPFDGEDLTFAEELTARAAVAIDNARRFTREHTMAETLQRSLLPHALPGQSALDIAYRYLPAQARVGGDWFDVIPLPGARVALVVGDVVGHGLHAAATMGRLRTAVQNFSTLDVPPDELLAHLDELVSRLDQEDPEDLSGEAVTGATCLYAVYDPVSGHCGVSSAGHLAPMLIHPDGTVETPAVPVAPPLGLGGLPFESAELRLPAGSTLVLYTDGLVERRERDIDTGVELLRDTLAGTWRRSPEEICEAVFEAMLPEHRSDDVALLVARTRLLDRSDVADWDVPRDPAAVGTVRNACSRQLSAWGLDDIAFTTELMLSELLTNAIRHGSDPIHVRLLRERALICEVSDGSSTSPHLRRAATTDEGGRGLFLVAQLAQRWGTRYTTTGKVVWTEQSLTAPPVGDAPLLDLPFD</sequence>
<dbReference type="CDD" id="cd16936">
    <property type="entry name" value="HATPase_RsbW-like"/>
    <property type="match status" value="1"/>
</dbReference>
<dbReference type="InterPro" id="IPR003594">
    <property type="entry name" value="HATPase_dom"/>
</dbReference>
<evidence type="ECO:0000256" key="5">
    <source>
        <dbReference type="ARBA" id="ARBA00022989"/>
    </source>
</evidence>
<dbReference type="Proteomes" id="UP001231701">
    <property type="component" value="Chromosome"/>
</dbReference>
<dbReference type="Gene3D" id="3.60.40.10">
    <property type="entry name" value="PPM-type phosphatase domain"/>
    <property type="match status" value="1"/>
</dbReference>
<dbReference type="SUPFAM" id="SSF103190">
    <property type="entry name" value="Sensory domain-like"/>
    <property type="match status" value="1"/>
</dbReference>
<dbReference type="FunFam" id="3.60.40.10:FF:000031">
    <property type="entry name" value="PAS sensor protein"/>
    <property type="match status" value="1"/>
</dbReference>
<dbReference type="GeneID" id="90940893"/>
<dbReference type="InterPro" id="IPR001932">
    <property type="entry name" value="PPM-type_phosphatase-like_dom"/>
</dbReference>
<feature type="domain" description="GAF" evidence="9">
    <location>
        <begin position="342"/>
        <end position="535"/>
    </location>
</feature>
<keyword evidence="2" id="KW-1003">Cell membrane</keyword>
<dbReference type="InterPro" id="IPR036457">
    <property type="entry name" value="PPM-type-like_dom_sf"/>
</dbReference>
<dbReference type="InterPro" id="IPR036890">
    <property type="entry name" value="HATPase_C_sf"/>
</dbReference>
<evidence type="ECO:0000256" key="7">
    <source>
        <dbReference type="SAM" id="MobiDB-lite"/>
    </source>
</evidence>